<reference evidence="3" key="1">
    <citation type="submission" date="2016-10" db="EMBL/GenBank/DDBJ databases">
        <authorList>
            <person name="Varghese N."/>
            <person name="Submissions S."/>
        </authorList>
    </citation>
    <scope>NUCLEOTIDE SEQUENCE [LARGE SCALE GENOMIC DNA]</scope>
    <source>
        <strain evidence="3">CGMCC 1.7062</strain>
    </source>
</reference>
<dbReference type="PANTHER" id="PTHR12126:SF11">
    <property type="entry name" value="NADH DEHYDROGENASE [UBIQUINONE] 1 ALPHA SUBCOMPLEX SUBUNIT 9, MITOCHONDRIAL"/>
    <property type="match status" value="1"/>
</dbReference>
<dbReference type="InterPro" id="IPR051207">
    <property type="entry name" value="ComplexI_NDUFA9_subunit"/>
</dbReference>
<sequence length="290" mass="32593">MTTSKKVLVVGATGYLGLYIVKQLQERGQDFVALARNKQKLLVNGVNEAQIIEAQVTNQQQLEGICNDVDVVISCLGITRQQDGLKYMDIDYQANLNVLLEAEKAGVEKFIYISALNAPKYSNIRMLRAKERFSTHLLSSERLQPCVIRPNGFFSDLEEIYHMATKGSVYLFGSSSIKLNPIHGEDLAAFCIEAIHSNLKELDIGGPEVLTTTQIAQFAFEAQYKDVNIVRLPDCLRRLTLCLMKHLPEKWGGAAEFFLTVMGNDFIAPTYGERKIRDYYAEVFTVVNKP</sequence>
<dbReference type="OrthoDB" id="9776313at2"/>
<dbReference type="AlphaFoldDB" id="A0A1H5RPX2"/>
<dbReference type="EMBL" id="FNVG01000001">
    <property type="protein sequence ID" value="SEF40385.1"/>
    <property type="molecule type" value="Genomic_DNA"/>
</dbReference>
<feature type="domain" description="NAD(P)-binding" evidence="1">
    <location>
        <begin position="11"/>
        <end position="197"/>
    </location>
</feature>
<dbReference type="PANTHER" id="PTHR12126">
    <property type="entry name" value="NADH-UBIQUINONE OXIDOREDUCTASE 39 KDA SUBUNIT-RELATED"/>
    <property type="match status" value="1"/>
</dbReference>
<dbReference type="Gene3D" id="3.40.50.720">
    <property type="entry name" value="NAD(P)-binding Rossmann-like Domain"/>
    <property type="match status" value="1"/>
</dbReference>
<proteinExistence type="predicted"/>
<dbReference type="GO" id="GO:0044877">
    <property type="term" value="F:protein-containing complex binding"/>
    <property type="evidence" value="ECO:0007669"/>
    <property type="project" value="TreeGrafter"/>
</dbReference>
<keyword evidence="3" id="KW-1185">Reference proteome</keyword>
<evidence type="ECO:0000313" key="3">
    <source>
        <dbReference type="Proteomes" id="UP000236721"/>
    </source>
</evidence>
<accession>A0A1H5RPX2</accession>
<dbReference type="Pfam" id="PF13460">
    <property type="entry name" value="NAD_binding_10"/>
    <property type="match status" value="1"/>
</dbReference>
<dbReference type="CDD" id="cd05243">
    <property type="entry name" value="SDR_a5"/>
    <property type="match status" value="1"/>
</dbReference>
<dbReference type="SUPFAM" id="SSF51735">
    <property type="entry name" value="NAD(P)-binding Rossmann-fold domains"/>
    <property type="match status" value="1"/>
</dbReference>
<dbReference type="InterPro" id="IPR016040">
    <property type="entry name" value="NAD(P)-bd_dom"/>
</dbReference>
<organism evidence="2 3">
    <name type="scientific">Vibrio hangzhouensis</name>
    <dbReference type="NCBI Taxonomy" id="462991"/>
    <lineage>
        <taxon>Bacteria</taxon>
        <taxon>Pseudomonadati</taxon>
        <taxon>Pseudomonadota</taxon>
        <taxon>Gammaproteobacteria</taxon>
        <taxon>Vibrionales</taxon>
        <taxon>Vibrionaceae</taxon>
        <taxon>Vibrio</taxon>
    </lineage>
</organism>
<dbReference type="RefSeq" id="WP_103878325.1">
    <property type="nucleotide sequence ID" value="NZ_FNVG01000001.1"/>
</dbReference>
<gene>
    <name evidence="2" type="ORF">SAMN04488244_10162</name>
</gene>
<protein>
    <submittedName>
        <fullName evidence="2">Uncharacterized conserved protein YbjT, contains NAD(P)-binding and DUF2867 domains</fullName>
    </submittedName>
</protein>
<evidence type="ECO:0000259" key="1">
    <source>
        <dbReference type="Pfam" id="PF13460"/>
    </source>
</evidence>
<evidence type="ECO:0000313" key="2">
    <source>
        <dbReference type="EMBL" id="SEF40385.1"/>
    </source>
</evidence>
<name>A0A1H5RPX2_9VIBR</name>
<dbReference type="InterPro" id="IPR036291">
    <property type="entry name" value="NAD(P)-bd_dom_sf"/>
</dbReference>
<dbReference type="Proteomes" id="UP000236721">
    <property type="component" value="Unassembled WGS sequence"/>
</dbReference>